<dbReference type="GeneID" id="59302748"/>
<dbReference type="InterPro" id="IPR010730">
    <property type="entry name" value="HET"/>
</dbReference>
<dbReference type="AlphaFoldDB" id="A0A8H5RU38"/>
<evidence type="ECO:0000313" key="2">
    <source>
        <dbReference type="EMBL" id="KAF5641455.1"/>
    </source>
</evidence>
<evidence type="ECO:0000313" key="3">
    <source>
        <dbReference type="Proteomes" id="UP000530670"/>
    </source>
</evidence>
<dbReference type="PANTHER" id="PTHR33112:SF16">
    <property type="entry name" value="HETEROKARYON INCOMPATIBILITY DOMAIN-CONTAINING PROTEIN"/>
    <property type="match status" value="1"/>
</dbReference>
<evidence type="ECO:0000259" key="1">
    <source>
        <dbReference type="Pfam" id="PF06985"/>
    </source>
</evidence>
<dbReference type="Proteomes" id="UP000530670">
    <property type="component" value="Unassembled WGS sequence"/>
</dbReference>
<dbReference type="Pfam" id="PF06985">
    <property type="entry name" value="HET"/>
    <property type="match status" value="1"/>
</dbReference>
<accession>A0A8H5RU38</accession>
<dbReference type="PANTHER" id="PTHR33112">
    <property type="entry name" value="DOMAIN PROTEIN, PUTATIVE-RELATED"/>
    <property type="match status" value="1"/>
</dbReference>
<gene>
    <name evidence="2" type="ORF">FTJAE_4107</name>
</gene>
<comment type="caution">
    <text evidence="2">The sequence shown here is derived from an EMBL/GenBank/DDBJ whole genome shotgun (WGS) entry which is preliminary data.</text>
</comment>
<reference evidence="2 3" key="1">
    <citation type="submission" date="2020-05" db="EMBL/GenBank/DDBJ databases">
        <title>Identification and distribution of gene clusters putatively required for synthesis of sphingolipid metabolism inhibitors in phylogenetically diverse species of the filamentous fungus Fusarium.</title>
        <authorList>
            <person name="Kim H.-S."/>
            <person name="Busman M."/>
            <person name="Brown D.W."/>
            <person name="Divon H."/>
            <person name="Uhlig S."/>
            <person name="Proctor R.H."/>
        </authorList>
    </citation>
    <scope>NUCLEOTIDE SEQUENCE [LARGE SCALE GENOMIC DNA]</scope>
    <source>
        <strain evidence="2 3">NRRL 66243</strain>
    </source>
</reference>
<dbReference type="EMBL" id="JAAQRI010000077">
    <property type="protein sequence ID" value="KAF5641455.1"/>
    <property type="molecule type" value="Genomic_DNA"/>
</dbReference>
<protein>
    <submittedName>
        <fullName evidence="2">Het-domain protein</fullName>
    </submittedName>
</protein>
<sequence length="788" mass="87470">MWTPSMEDEHPAGMVRVTLKCGIHHNQPVVAGFELISPRGSCYRFSIWSDGGEVRLPRDLKTKTDPNIDSNLTSLPISCSRPLDTEYGERHFDLVRSWLKICRNNHKSCKIDATELADDSHATILPTRLIDLEHMPDRVVALVNTKGRKGKFCALSYCWGKSQHKTTTKKTITQHENGIDIEDLPQVFKDAFRTTLEIGLRYIWIDSLCIIQDDEEDWRAEAARMSQVYYNADLVIAAAGALDPTEGCFLNRRTPSRPALQIITTTNPERTAHVWVQEHIQGILPSDGPLQTRGWTLQETLLARRSLHFMPDGMHWQCRELNTSERFFGESVVLDRHWLPILENFSERELSKKEDRLFAIQGMANVIKQEIPTSGDYCNGIFSSNIPEQILWSVKRYLGKGGPWDGAPTWSWAHISGGKAFWFTRGEIKVTLQALNSRVWTALIGENVLQFSGYASVFKLPKLLTPPETATWPDIYEAAVIDTMKLRAGNIHTMAFSYKRGSKVFGFATLDDGFKFEVTAIFLAEKSWPNIQLERKHRNQLYRNTQFPELPNPPSRALYICLLLCPSPNPASVVATLDVTSTGESSVTAVIEDTTTTAASETTAEDATTTEVPVQTILETTATANTEATMPVSTSTAPAANPTYALRANGGNLTNQQPQSNIELTSALIFDPASPMTGGVRTFTVEPITGCLKDANGEAYVCAYYEGSRGMSPPPVVGYCNPNNTSPNKSSDYLKCHIDSGALSCGNDVYDKFFTDANGAIGDKSYFWYIGTGSPVGITPFSITVAEM</sequence>
<dbReference type="RefSeq" id="XP_037208787.1">
    <property type="nucleotide sequence ID" value="XM_037350478.1"/>
</dbReference>
<name>A0A8H5RU38_9HYPO</name>
<feature type="domain" description="Heterokaryon incompatibility" evidence="1">
    <location>
        <begin position="152"/>
        <end position="299"/>
    </location>
</feature>
<organism evidence="2 3">
    <name type="scientific">Fusarium tjaetaba</name>
    <dbReference type="NCBI Taxonomy" id="1567544"/>
    <lineage>
        <taxon>Eukaryota</taxon>
        <taxon>Fungi</taxon>
        <taxon>Dikarya</taxon>
        <taxon>Ascomycota</taxon>
        <taxon>Pezizomycotina</taxon>
        <taxon>Sordariomycetes</taxon>
        <taxon>Hypocreomycetidae</taxon>
        <taxon>Hypocreales</taxon>
        <taxon>Nectriaceae</taxon>
        <taxon>Fusarium</taxon>
        <taxon>Fusarium fujikuroi species complex</taxon>
    </lineage>
</organism>
<dbReference type="OrthoDB" id="47007at2759"/>
<keyword evidence="3" id="KW-1185">Reference proteome</keyword>
<proteinExistence type="predicted"/>